<dbReference type="PANTHER" id="PTHR16110">
    <property type="entry name" value="TBC1 DOMAIN FAMILY MEMBER 19"/>
    <property type="match status" value="1"/>
</dbReference>
<organism evidence="1 2">
    <name type="scientific">Desmophyllum pertusum</name>
    <dbReference type="NCBI Taxonomy" id="174260"/>
    <lineage>
        <taxon>Eukaryota</taxon>
        <taxon>Metazoa</taxon>
        <taxon>Cnidaria</taxon>
        <taxon>Anthozoa</taxon>
        <taxon>Hexacorallia</taxon>
        <taxon>Scleractinia</taxon>
        <taxon>Caryophylliina</taxon>
        <taxon>Caryophylliidae</taxon>
        <taxon>Desmophyllum</taxon>
    </lineage>
</organism>
<dbReference type="InterPro" id="IPR042507">
    <property type="entry name" value="TBC1D19"/>
</dbReference>
<accession>A0A9W9Y8Y2</accession>
<name>A0A9W9Y8Y2_9CNID</name>
<evidence type="ECO:0000313" key="1">
    <source>
        <dbReference type="EMBL" id="KAJ7325676.1"/>
    </source>
</evidence>
<dbReference type="Proteomes" id="UP001163046">
    <property type="component" value="Unassembled WGS sequence"/>
</dbReference>
<reference evidence="1" key="1">
    <citation type="submission" date="2023-01" db="EMBL/GenBank/DDBJ databases">
        <title>Genome assembly of the deep-sea coral Lophelia pertusa.</title>
        <authorList>
            <person name="Herrera S."/>
            <person name="Cordes E."/>
        </authorList>
    </citation>
    <scope>NUCLEOTIDE SEQUENCE</scope>
    <source>
        <strain evidence="1">USNM1676648</strain>
        <tissue evidence="1">Polyp</tissue>
    </source>
</reference>
<evidence type="ECO:0000313" key="2">
    <source>
        <dbReference type="Proteomes" id="UP001163046"/>
    </source>
</evidence>
<comment type="caution">
    <text evidence="1">The sequence shown here is derived from an EMBL/GenBank/DDBJ whole genome shotgun (WGS) entry which is preliminary data.</text>
</comment>
<sequence>MIREEDKDAVVYRIIEKLQKSSLFLEMKADLQKEVAKPHIHVSDMKRSVENFLRDCGWEVKVQNAVYTQLKSLPMSSISDIPQNQVKEPLAFIRKAQMNWEKRIVKSINSMCTELSLPLARKRSSTDQAHISSKFETLGGELDEKRPYQYRKSKFYSTPKDTKVWKIGNEAFASIVKQFSV</sequence>
<dbReference type="EMBL" id="MU827806">
    <property type="protein sequence ID" value="KAJ7325676.1"/>
    <property type="molecule type" value="Genomic_DNA"/>
</dbReference>
<proteinExistence type="predicted"/>
<dbReference type="PANTHER" id="PTHR16110:SF1">
    <property type="entry name" value="TBC1 DOMAIN FAMILY MEMBER 19"/>
    <property type="match status" value="1"/>
</dbReference>
<dbReference type="AlphaFoldDB" id="A0A9W9Y8Y2"/>
<dbReference type="OrthoDB" id="10249775at2759"/>
<gene>
    <name evidence="1" type="ORF">OS493_029100</name>
</gene>
<protein>
    <submittedName>
        <fullName evidence="1">Uncharacterized protein</fullName>
    </submittedName>
</protein>
<keyword evidence="2" id="KW-1185">Reference proteome</keyword>